<dbReference type="Proteomes" id="UP000054874">
    <property type="component" value="Unassembled WGS sequence"/>
</dbReference>
<dbReference type="Pfam" id="PF06810">
    <property type="entry name" value="Phage_scaffold"/>
    <property type="match status" value="1"/>
</dbReference>
<name>A0A0V8QJL6_9FIRM</name>
<proteinExistence type="predicted"/>
<protein>
    <recommendedName>
        <fullName evidence="4">Phage minor structural protein GP20</fullName>
    </recommendedName>
</protein>
<dbReference type="EMBL" id="LNAM01000024">
    <property type="protein sequence ID" value="KSV60297.1"/>
    <property type="molecule type" value="Genomic_DNA"/>
</dbReference>
<evidence type="ECO:0000256" key="1">
    <source>
        <dbReference type="SAM" id="Coils"/>
    </source>
</evidence>
<evidence type="ECO:0008006" key="4">
    <source>
        <dbReference type="Google" id="ProtNLM"/>
    </source>
</evidence>
<keyword evidence="3" id="KW-1185">Reference proteome</keyword>
<comment type="caution">
    <text evidence="2">The sequence shown here is derived from an EMBL/GenBank/DDBJ whole genome shotgun (WGS) entry which is preliminary data.</text>
</comment>
<sequence length="202" mass="22505">MKKEDFISLGISEELAEKAAEASAKELEGFIPKSRFEEVNEAKKQLEKDVKTRDGQLEELKKANGNNEELQKQIKELQETNKTEKAKYESDIKDLRLSNAIKLSLAGKVHDEEIVAGLFDKTKLVLGEDGKVLGLEEQIKELQETKKFLFKQVNGGYNPQGGSHTVTNPFAKETFNLTEQGKLLKENPAQARELAAAAGMTI</sequence>
<dbReference type="OrthoDB" id="1862697at2"/>
<evidence type="ECO:0000313" key="3">
    <source>
        <dbReference type="Proteomes" id="UP000054874"/>
    </source>
</evidence>
<accession>A0A0V8QJL6</accession>
<reference evidence="2 3" key="1">
    <citation type="submission" date="2015-11" db="EMBL/GenBank/DDBJ databases">
        <title>Butyribacter intestini gen. nov., sp. nov., a butyric acid-producing bacterium of the family Lachnospiraceae isolated from the human faeces.</title>
        <authorList>
            <person name="Zou Y."/>
            <person name="Xue W."/>
            <person name="Luo G."/>
            <person name="Lv M."/>
        </authorList>
    </citation>
    <scope>NUCLEOTIDE SEQUENCE [LARGE SCALE GENOMIC DNA]</scope>
    <source>
        <strain evidence="2 3">ACET-33324</strain>
    </source>
</reference>
<organism evidence="2 3">
    <name type="scientific">Acetivibrio ethanolgignens</name>
    <dbReference type="NCBI Taxonomy" id="290052"/>
    <lineage>
        <taxon>Bacteria</taxon>
        <taxon>Bacillati</taxon>
        <taxon>Bacillota</taxon>
        <taxon>Clostridia</taxon>
        <taxon>Eubacteriales</taxon>
        <taxon>Oscillospiraceae</taxon>
        <taxon>Acetivibrio</taxon>
    </lineage>
</organism>
<dbReference type="STRING" id="290052.ASU35_05975"/>
<evidence type="ECO:0000313" key="2">
    <source>
        <dbReference type="EMBL" id="KSV60297.1"/>
    </source>
</evidence>
<feature type="coiled-coil region" evidence="1">
    <location>
        <begin position="43"/>
        <end position="87"/>
    </location>
</feature>
<dbReference type="InterPro" id="IPR009636">
    <property type="entry name" value="SCAF"/>
</dbReference>
<dbReference type="AlphaFoldDB" id="A0A0V8QJL6"/>
<dbReference type="RefSeq" id="WP_058351498.1">
    <property type="nucleotide sequence ID" value="NZ_CABMMD010000024.1"/>
</dbReference>
<gene>
    <name evidence="2" type="ORF">ASU35_05975</name>
</gene>
<keyword evidence="1" id="KW-0175">Coiled coil</keyword>